<proteinExistence type="predicted"/>
<dbReference type="Pfam" id="PF00188">
    <property type="entry name" value="CAP"/>
    <property type="match status" value="1"/>
</dbReference>
<dbReference type="EMBL" id="OU963901">
    <property type="protein sequence ID" value="CAH0407495.1"/>
    <property type="molecule type" value="Genomic_DNA"/>
</dbReference>
<evidence type="ECO:0000313" key="7">
    <source>
        <dbReference type="Proteomes" id="UP001153292"/>
    </source>
</evidence>
<dbReference type="Proteomes" id="UP001153292">
    <property type="component" value="Chromosome 8"/>
</dbReference>
<evidence type="ECO:0000259" key="5">
    <source>
        <dbReference type="SMART" id="SM00198"/>
    </source>
</evidence>
<feature type="signal peptide" evidence="4">
    <location>
        <begin position="1"/>
        <end position="17"/>
    </location>
</feature>
<feature type="compositionally biased region" description="Basic and acidic residues" evidence="3">
    <location>
        <begin position="549"/>
        <end position="566"/>
    </location>
</feature>
<organism evidence="6 7">
    <name type="scientific">Chilo suppressalis</name>
    <name type="common">Asiatic rice borer moth</name>
    <dbReference type="NCBI Taxonomy" id="168631"/>
    <lineage>
        <taxon>Eukaryota</taxon>
        <taxon>Metazoa</taxon>
        <taxon>Ecdysozoa</taxon>
        <taxon>Arthropoda</taxon>
        <taxon>Hexapoda</taxon>
        <taxon>Insecta</taxon>
        <taxon>Pterygota</taxon>
        <taxon>Neoptera</taxon>
        <taxon>Endopterygota</taxon>
        <taxon>Lepidoptera</taxon>
        <taxon>Glossata</taxon>
        <taxon>Ditrysia</taxon>
        <taxon>Pyraloidea</taxon>
        <taxon>Crambidae</taxon>
        <taxon>Crambinae</taxon>
        <taxon>Chilo</taxon>
    </lineage>
</organism>
<dbReference type="SUPFAM" id="SSF55797">
    <property type="entry name" value="PR-1-like"/>
    <property type="match status" value="1"/>
</dbReference>
<dbReference type="CDD" id="cd05380">
    <property type="entry name" value="CAP_euk"/>
    <property type="match status" value="1"/>
</dbReference>
<dbReference type="PANTHER" id="PTHR10334">
    <property type="entry name" value="CYSTEINE-RICH SECRETORY PROTEIN-RELATED"/>
    <property type="match status" value="1"/>
</dbReference>
<feature type="chain" id="PRO_5045985316" description="SCP domain-containing protein" evidence="4">
    <location>
        <begin position="18"/>
        <end position="646"/>
    </location>
</feature>
<dbReference type="InterPro" id="IPR001283">
    <property type="entry name" value="CRISP-related"/>
</dbReference>
<feature type="domain" description="SCP" evidence="5">
    <location>
        <begin position="60"/>
        <end position="224"/>
    </location>
</feature>
<accession>A0ABN8BDB0</accession>
<name>A0ABN8BDB0_CHISP</name>
<comment type="subcellular location">
    <subcellularLocation>
        <location evidence="1">Secreted</location>
    </subcellularLocation>
</comment>
<gene>
    <name evidence="6" type="ORF">CHILSU_LOCUS10895</name>
</gene>
<reference evidence="6" key="1">
    <citation type="submission" date="2021-12" db="EMBL/GenBank/DDBJ databases">
        <authorList>
            <person name="King R."/>
        </authorList>
    </citation>
    <scope>NUCLEOTIDE SEQUENCE</scope>
</reference>
<keyword evidence="7" id="KW-1185">Reference proteome</keyword>
<dbReference type="InterPro" id="IPR014044">
    <property type="entry name" value="CAP_dom"/>
</dbReference>
<dbReference type="PRINTS" id="PR00837">
    <property type="entry name" value="V5TPXLIKE"/>
</dbReference>
<keyword evidence="4" id="KW-0732">Signal</keyword>
<evidence type="ECO:0000256" key="4">
    <source>
        <dbReference type="SAM" id="SignalP"/>
    </source>
</evidence>
<evidence type="ECO:0000313" key="6">
    <source>
        <dbReference type="EMBL" id="CAH0407495.1"/>
    </source>
</evidence>
<feature type="region of interest" description="Disordered" evidence="3">
    <location>
        <begin position="535"/>
        <end position="588"/>
    </location>
</feature>
<dbReference type="PRINTS" id="PR00838">
    <property type="entry name" value="V5ALLERGEN"/>
</dbReference>
<keyword evidence="2" id="KW-0964">Secreted</keyword>
<dbReference type="InterPro" id="IPR035940">
    <property type="entry name" value="CAP_sf"/>
</dbReference>
<evidence type="ECO:0000256" key="2">
    <source>
        <dbReference type="ARBA" id="ARBA00022525"/>
    </source>
</evidence>
<dbReference type="SMART" id="SM00198">
    <property type="entry name" value="SCP"/>
    <property type="match status" value="1"/>
</dbReference>
<feature type="compositionally biased region" description="Polar residues" evidence="3">
    <location>
        <begin position="567"/>
        <end position="586"/>
    </location>
</feature>
<sequence length="646" mass="72333">MLCVTLLVANFAAVAAAAGQSVNYCGAKMCSHTDAHTFCQYPPGPSPKCVGYIDAQLSSEEKVRLMARLNRRRSEAASGRLQHLPTAGNMLKLRWVEELTREAQRWADQCRPPKTPEERDTCRDLFSVSVGQCVASVVGEAPGLRVESLVDMWYMQSLHFKENITAYVVPVSNVNFYGDFAQMIWAWSYMVGCGRSRFMAEVNGRLRSVERLVCNFAPRGPSAGRALWAPGAPAASCPPRSAPDPALPALCNFRADLDVSTDVDGVLTIEEHVLLSTVLEVESKESLNYLGSLDELYLTKLAIVTMDNYVTQALPHENIVYKRNIIQTLHSDDKEVDLVIKFIDDENKKNINTTLYTKESPNVAPHISYKDIKTVGRPKPYNMEELIDVIAEQNISEEINHHETTERDFPKIDRDVYLEYYENSAVAEVNISYQHTTDNTNKSNEHVVADNVSKFLNEVNTDSKLDTTKVELAQNVSIEKELSEENAPRLDGDVSTLLNNIALAETNDSLATKADVEYLTDPETVREIQEALERMEHSLGEPALGSGKVRRELRDPSTYNEDKSNTEADPNYNTNQDNSDQMQSNKTVDRQPLLSMVLKYFPYLKPYEKEILGKSNAGANSPMLEHLLLIVDVTLILDMSFVYVSA</sequence>
<evidence type="ECO:0000256" key="1">
    <source>
        <dbReference type="ARBA" id="ARBA00004613"/>
    </source>
</evidence>
<dbReference type="InterPro" id="IPR002413">
    <property type="entry name" value="V5_allergen-like"/>
</dbReference>
<protein>
    <recommendedName>
        <fullName evidence="5">SCP domain-containing protein</fullName>
    </recommendedName>
</protein>
<dbReference type="Gene3D" id="3.40.33.10">
    <property type="entry name" value="CAP"/>
    <property type="match status" value="1"/>
</dbReference>
<evidence type="ECO:0000256" key="3">
    <source>
        <dbReference type="SAM" id="MobiDB-lite"/>
    </source>
</evidence>